<evidence type="ECO:0000313" key="3">
    <source>
        <dbReference type="Proteomes" id="UP000001555"/>
    </source>
</evidence>
<dbReference type="VEuPathDB" id="VectorBase:ISCI001448"/>
<dbReference type="PaxDb" id="6945-B7P2B3"/>
<organism>
    <name type="scientific">Ixodes scapularis</name>
    <name type="common">Black-legged tick</name>
    <name type="synonym">Deer tick</name>
    <dbReference type="NCBI Taxonomy" id="6945"/>
    <lineage>
        <taxon>Eukaryota</taxon>
        <taxon>Metazoa</taxon>
        <taxon>Ecdysozoa</taxon>
        <taxon>Arthropoda</taxon>
        <taxon>Chelicerata</taxon>
        <taxon>Arachnida</taxon>
        <taxon>Acari</taxon>
        <taxon>Parasitiformes</taxon>
        <taxon>Ixodida</taxon>
        <taxon>Ixodoidea</taxon>
        <taxon>Ixodidae</taxon>
        <taxon>Ixodinae</taxon>
        <taxon>Ixodes</taxon>
    </lineage>
</organism>
<gene>
    <name evidence="1" type="ORF">IscW_ISCW001448</name>
</gene>
<dbReference type="InParanoid" id="B7P2B3"/>
<keyword evidence="3" id="KW-1185">Reference proteome</keyword>
<protein>
    <submittedName>
        <fullName evidence="1 2">Uncharacterized protein</fullName>
    </submittedName>
</protein>
<proteinExistence type="predicted"/>
<evidence type="ECO:0000313" key="1">
    <source>
        <dbReference type="EMBL" id="EEC00735.1"/>
    </source>
</evidence>
<dbReference type="EMBL" id="ABJB010558887">
    <property type="status" value="NOT_ANNOTATED_CDS"/>
    <property type="molecule type" value="Genomic_DNA"/>
</dbReference>
<dbReference type="HOGENOM" id="CLU_2888230_0_0_1"/>
<dbReference type="OrthoDB" id="6514502at2759"/>
<dbReference type="Proteomes" id="UP000001555">
    <property type="component" value="Unassembled WGS sequence"/>
</dbReference>
<reference evidence="2" key="2">
    <citation type="submission" date="2020-05" db="UniProtKB">
        <authorList>
            <consortium name="EnsemblMetazoa"/>
        </authorList>
    </citation>
    <scope>IDENTIFICATION</scope>
    <source>
        <strain evidence="2">wikel</strain>
    </source>
</reference>
<dbReference type="EMBL" id="DS621322">
    <property type="protein sequence ID" value="EEC00735.1"/>
    <property type="molecule type" value="Genomic_DNA"/>
</dbReference>
<dbReference type="EnsemblMetazoa" id="ISCW001448-RA">
    <property type="protein sequence ID" value="ISCW001448-PA"/>
    <property type="gene ID" value="ISCW001448"/>
</dbReference>
<dbReference type="VEuPathDB" id="VectorBase:ISCW001448"/>
<dbReference type="AlphaFoldDB" id="B7P2B3"/>
<sequence>MLNQVKREARLVHYCLTPLLFSPTWRLKVAQVRDHTLDTHASIFDIAGQQDPALNQVRSFDLP</sequence>
<evidence type="ECO:0000313" key="2">
    <source>
        <dbReference type="EnsemblMetazoa" id="ISCW001448-PA"/>
    </source>
</evidence>
<name>B7P2B3_IXOSC</name>
<dbReference type="VEuPathDB" id="VectorBase:ISCP_011748"/>
<accession>B7P2B3</accession>
<reference evidence="1 3" key="1">
    <citation type="submission" date="2008-03" db="EMBL/GenBank/DDBJ databases">
        <title>Annotation of Ixodes scapularis.</title>
        <authorList>
            <consortium name="Ixodes scapularis Genome Project Consortium"/>
            <person name="Caler E."/>
            <person name="Hannick L.I."/>
            <person name="Bidwell S."/>
            <person name="Joardar V."/>
            <person name="Thiagarajan M."/>
            <person name="Amedeo P."/>
            <person name="Galinsky K.J."/>
            <person name="Schobel S."/>
            <person name="Inman J."/>
            <person name="Hostetler J."/>
            <person name="Miller J."/>
            <person name="Hammond M."/>
            <person name="Megy K."/>
            <person name="Lawson D."/>
            <person name="Kodira C."/>
            <person name="Sutton G."/>
            <person name="Meyer J."/>
            <person name="Hill C.A."/>
            <person name="Birren B."/>
            <person name="Nene V."/>
            <person name="Collins F."/>
            <person name="Alarcon-Chaidez F."/>
            <person name="Wikel S."/>
            <person name="Strausberg R."/>
        </authorList>
    </citation>
    <scope>NUCLEOTIDE SEQUENCE [LARGE SCALE GENOMIC DNA]</scope>
    <source>
        <strain evidence="3">Wikel</strain>
        <strain evidence="1">Wikel colony</strain>
    </source>
</reference>